<evidence type="ECO:0000313" key="1">
    <source>
        <dbReference type="Ensembl" id="ENSBOBP00000009325.1"/>
    </source>
</evidence>
<proteinExistence type="predicted"/>
<protein>
    <submittedName>
        <fullName evidence="1">Uncharacterized protein</fullName>
    </submittedName>
</protein>
<dbReference type="AlphaFoldDB" id="A0A8C0EXA6"/>
<keyword evidence="2" id="KW-1185">Reference proteome</keyword>
<organism evidence="1 2">
    <name type="scientific">Bubo bubo</name>
    <name type="common">Eurasian eagle-owl</name>
    <name type="synonym">Strix bubo</name>
    <dbReference type="NCBI Taxonomy" id="30461"/>
    <lineage>
        <taxon>Eukaryota</taxon>
        <taxon>Metazoa</taxon>
        <taxon>Chordata</taxon>
        <taxon>Craniata</taxon>
        <taxon>Vertebrata</taxon>
        <taxon>Euteleostomi</taxon>
        <taxon>Archelosauria</taxon>
        <taxon>Archosauria</taxon>
        <taxon>Dinosauria</taxon>
        <taxon>Saurischia</taxon>
        <taxon>Theropoda</taxon>
        <taxon>Coelurosauria</taxon>
        <taxon>Aves</taxon>
        <taxon>Neognathae</taxon>
        <taxon>Neoaves</taxon>
        <taxon>Telluraves</taxon>
        <taxon>Strigiformes</taxon>
        <taxon>Strigidae</taxon>
        <taxon>Bubo</taxon>
    </lineage>
</organism>
<reference evidence="1" key="2">
    <citation type="submission" date="2025-09" db="UniProtKB">
        <authorList>
            <consortium name="Ensembl"/>
        </authorList>
    </citation>
    <scope>IDENTIFICATION</scope>
</reference>
<name>A0A8C0EXA6_BUBBB</name>
<reference evidence="1" key="1">
    <citation type="submission" date="2025-08" db="UniProtKB">
        <authorList>
            <consortium name="Ensembl"/>
        </authorList>
    </citation>
    <scope>IDENTIFICATION</scope>
</reference>
<sequence length="141" mass="15847">MIIKALQNYIIPFIMLAQPLYLVYRSLSPVSDHSLAPPLTKEASALSSFIADFPSLTMGSIEVHVIELCGQTDPTASACCMEDLIWDGWEVTLAEEDEFELDISDAEAEKSVSSRDCWLHCRQEEKKPLYQKKWAEVSGYA</sequence>
<dbReference type="Ensembl" id="ENSBOBT00000009559.1">
    <property type="protein sequence ID" value="ENSBOBP00000009325.1"/>
    <property type="gene ID" value="ENSBOBG00000006019.1"/>
</dbReference>
<dbReference type="Proteomes" id="UP000694567">
    <property type="component" value="Unplaced"/>
</dbReference>
<evidence type="ECO:0000313" key="2">
    <source>
        <dbReference type="Proteomes" id="UP000694567"/>
    </source>
</evidence>
<accession>A0A8C0EXA6</accession>